<dbReference type="PANTHER" id="PTHR43840">
    <property type="entry name" value="MITOCHONDRIAL METAL TRANSPORTER 1-RELATED"/>
    <property type="match status" value="1"/>
</dbReference>
<dbReference type="SUPFAM" id="SSF160240">
    <property type="entry name" value="Cation efflux protein cytoplasmic domain-like"/>
    <property type="match status" value="1"/>
</dbReference>
<proteinExistence type="inferred from homology"/>
<organism evidence="10 11">
    <name type="scientific">Candidatus Collierbacteria bacterium GW2011_GWF2_44_15</name>
    <dbReference type="NCBI Taxonomy" id="1618404"/>
    <lineage>
        <taxon>Bacteria</taxon>
        <taxon>Candidatus Collieribacteriota</taxon>
    </lineage>
</organism>
<reference evidence="10 11" key="1">
    <citation type="journal article" date="2015" name="Nature">
        <title>rRNA introns, odd ribosomes, and small enigmatic genomes across a large radiation of phyla.</title>
        <authorList>
            <person name="Brown C.T."/>
            <person name="Hug L.A."/>
            <person name="Thomas B.C."/>
            <person name="Sharon I."/>
            <person name="Castelle C.J."/>
            <person name="Singh A."/>
            <person name="Wilkins M.J."/>
            <person name="Williams K.H."/>
            <person name="Banfield J.F."/>
        </authorList>
    </citation>
    <scope>NUCLEOTIDE SEQUENCE [LARGE SCALE GENOMIC DNA]</scope>
</reference>
<evidence type="ECO:0000256" key="1">
    <source>
        <dbReference type="ARBA" id="ARBA00004141"/>
    </source>
</evidence>
<dbReference type="GO" id="GO:0005886">
    <property type="term" value="C:plasma membrane"/>
    <property type="evidence" value="ECO:0007669"/>
    <property type="project" value="TreeGrafter"/>
</dbReference>
<feature type="domain" description="Cation efflux protein cytoplasmic" evidence="9">
    <location>
        <begin position="215"/>
        <end position="287"/>
    </location>
</feature>
<evidence type="ECO:0000256" key="6">
    <source>
        <dbReference type="ARBA" id="ARBA00023136"/>
    </source>
</evidence>
<dbReference type="GO" id="GO:0015341">
    <property type="term" value="F:zinc efflux antiporter activity"/>
    <property type="evidence" value="ECO:0007669"/>
    <property type="project" value="TreeGrafter"/>
</dbReference>
<accession>A0A0G1KG80</accession>
<feature type="transmembrane region" description="Helical" evidence="7">
    <location>
        <begin position="76"/>
        <end position="96"/>
    </location>
</feature>
<feature type="transmembrane region" description="Helical" evidence="7">
    <location>
        <begin position="116"/>
        <end position="136"/>
    </location>
</feature>
<dbReference type="GO" id="GO:0006882">
    <property type="term" value="P:intracellular zinc ion homeostasis"/>
    <property type="evidence" value="ECO:0007669"/>
    <property type="project" value="TreeGrafter"/>
</dbReference>
<evidence type="ECO:0000313" key="10">
    <source>
        <dbReference type="EMBL" id="KKT46864.1"/>
    </source>
</evidence>
<evidence type="ECO:0000256" key="7">
    <source>
        <dbReference type="SAM" id="Phobius"/>
    </source>
</evidence>
<feature type="transmembrane region" description="Helical" evidence="7">
    <location>
        <begin position="157"/>
        <end position="176"/>
    </location>
</feature>
<dbReference type="AlphaFoldDB" id="A0A0G1KG80"/>
<dbReference type="STRING" id="1618404.UW35_C0007G0025"/>
<feature type="transmembrane region" description="Helical" evidence="7">
    <location>
        <begin position="45"/>
        <end position="64"/>
    </location>
</feature>
<keyword evidence="5 7" id="KW-1133">Transmembrane helix</keyword>
<sequence>MERKERLVKINRVLILTMFLNLSVCLLKVVLGLVTGSLTIMADGLHSLGDTLSNIVGMVGIKLAQKQPDKKYPYGYEKFEAVATLIIAGLISITFFEVMKSGIERLLNPQVVEISPLVLLLMAVSVGVNIFVVWYESRASKRHRSELLHADASESRTDIYISIGVMIGIFFMYQGMYWLDGVITIIVGLFILKVIIDIIISTVKVLADGQIIDPEEVEKIVLSVPGARFCHSIRSRGREDAFYIDLHLGVDPNISVEEAHDEICHSVKLALEEHYSTLKSAQVHIEPDNESGRHRSRSVFAKNES</sequence>
<keyword evidence="4 7" id="KW-0812">Transmembrane</keyword>
<protein>
    <submittedName>
        <fullName evidence="10">Cation diffusion facilitator family transporter</fullName>
    </submittedName>
</protein>
<feature type="transmembrane region" description="Helical" evidence="7">
    <location>
        <begin position="182"/>
        <end position="200"/>
    </location>
</feature>
<gene>
    <name evidence="10" type="ORF">UW35_C0007G0025</name>
</gene>
<dbReference type="GO" id="GO:0015086">
    <property type="term" value="F:cadmium ion transmembrane transporter activity"/>
    <property type="evidence" value="ECO:0007669"/>
    <property type="project" value="TreeGrafter"/>
</dbReference>
<name>A0A0G1KG80_9BACT</name>
<evidence type="ECO:0000313" key="11">
    <source>
        <dbReference type="Proteomes" id="UP000033861"/>
    </source>
</evidence>
<comment type="similarity">
    <text evidence="2">Belongs to the cation diffusion facilitator (CDF) transporter (TC 2.A.4) family.</text>
</comment>
<dbReference type="GO" id="GO:0015093">
    <property type="term" value="F:ferrous iron transmembrane transporter activity"/>
    <property type="evidence" value="ECO:0007669"/>
    <property type="project" value="TreeGrafter"/>
</dbReference>
<dbReference type="Proteomes" id="UP000033861">
    <property type="component" value="Unassembled WGS sequence"/>
</dbReference>
<dbReference type="InterPro" id="IPR027469">
    <property type="entry name" value="Cation_efflux_TMD_sf"/>
</dbReference>
<evidence type="ECO:0000259" key="8">
    <source>
        <dbReference type="Pfam" id="PF01545"/>
    </source>
</evidence>
<dbReference type="Pfam" id="PF01545">
    <property type="entry name" value="Cation_efflux"/>
    <property type="match status" value="1"/>
</dbReference>
<dbReference type="Gene3D" id="3.30.70.1350">
    <property type="entry name" value="Cation efflux protein, cytoplasmic domain"/>
    <property type="match status" value="1"/>
</dbReference>
<dbReference type="SUPFAM" id="SSF161111">
    <property type="entry name" value="Cation efflux protein transmembrane domain-like"/>
    <property type="match status" value="1"/>
</dbReference>
<feature type="transmembrane region" description="Helical" evidence="7">
    <location>
        <begin position="12"/>
        <end position="33"/>
    </location>
</feature>
<dbReference type="Gene3D" id="1.20.1510.10">
    <property type="entry name" value="Cation efflux protein transmembrane domain"/>
    <property type="match status" value="1"/>
</dbReference>
<dbReference type="PANTHER" id="PTHR43840:SF15">
    <property type="entry name" value="MITOCHONDRIAL METAL TRANSPORTER 1-RELATED"/>
    <property type="match status" value="1"/>
</dbReference>
<dbReference type="EMBL" id="LCHZ01000007">
    <property type="protein sequence ID" value="KKT46864.1"/>
    <property type="molecule type" value="Genomic_DNA"/>
</dbReference>
<dbReference type="InterPro" id="IPR036837">
    <property type="entry name" value="Cation_efflux_CTD_sf"/>
</dbReference>
<evidence type="ECO:0000259" key="9">
    <source>
        <dbReference type="Pfam" id="PF16916"/>
    </source>
</evidence>
<dbReference type="FunFam" id="1.20.1510.10:FF:000006">
    <property type="entry name" value="Divalent cation efflux transporter"/>
    <property type="match status" value="1"/>
</dbReference>
<dbReference type="InterPro" id="IPR027470">
    <property type="entry name" value="Cation_efflux_CTD"/>
</dbReference>
<evidence type="ECO:0000256" key="4">
    <source>
        <dbReference type="ARBA" id="ARBA00022692"/>
    </source>
</evidence>
<dbReference type="Pfam" id="PF16916">
    <property type="entry name" value="ZT_dimer"/>
    <property type="match status" value="1"/>
</dbReference>
<evidence type="ECO:0000256" key="3">
    <source>
        <dbReference type="ARBA" id="ARBA00022448"/>
    </source>
</evidence>
<dbReference type="NCBIfam" id="TIGR01297">
    <property type="entry name" value="CDF"/>
    <property type="match status" value="1"/>
</dbReference>
<dbReference type="InterPro" id="IPR050291">
    <property type="entry name" value="CDF_Transporter"/>
</dbReference>
<feature type="domain" description="Cation efflux protein transmembrane" evidence="8">
    <location>
        <begin position="14"/>
        <end position="206"/>
    </location>
</feature>
<dbReference type="InterPro" id="IPR002524">
    <property type="entry name" value="Cation_efflux"/>
</dbReference>
<keyword evidence="3" id="KW-0813">Transport</keyword>
<keyword evidence="6 7" id="KW-0472">Membrane</keyword>
<comment type="subcellular location">
    <subcellularLocation>
        <location evidence="1">Membrane</location>
        <topology evidence="1">Multi-pass membrane protein</topology>
    </subcellularLocation>
</comment>
<dbReference type="InterPro" id="IPR058533">
    <property type="entry name" value="Cation_efflux_TM"/>
</dbReference>
<comment type="caution">
    <text evidence="10">The sequence shown here is derived from an EMBL/GenBank/DDBJ whole genome shotgun (WGS) entry which is preliminary data.</text>
</comment>
<evidence type="ECO:0000256" key="2">
    <source>
        <dbReference type="ARBA" id="ARBA00008114"/>
    </source>
</evidence>
<evidence type="ECO:0000256" key="5">
    <source>
        <dbReference type="ARBA" id="ARBA00022989"/>
    </source>
</evidence>